<feature type="compositionally biased region" description="Low complexity" evidence="1">
    <location>
        <begin position="41"/>
        <end position="66"/>
    </location>
</feature>
<evidence type="ECO:0000256" key="1">
    <source>
        <dbReference type="SAM" id="MobiDB-lite"/>
    </source>
</evidence>
<feature type="region of interest" description="Disordered" evidence="1">
    <location>
        <begin position="273"/>
        <end position="362"/>
    </location>
</feature>
<feature type="compositionally biased region" description="Polar residues" evidence="1">
    <location>
        <begin position="550"/>
        <end position="566"/>
    </location>
</feature>
<accession>A0A9K3KI54</accession>
<feature type="region of interest" description="Disordered" evidence="1">
    <location>
        <begin position="520"/>
        <end position="566"/>
    </location>
</feature>
<proteinExistence type="predicted"/>
<evidence type="ECO:0000313" key="3">
    <source>
        <dbReference type="Proteomes" id="UP000693970"/>
    </source>
</evidence>
<evidence type="ECO:0000313" key="2">
    <source>
        <dbReference type="EMBL" id="KAG7343278.1"/>
    </source>
</evidence>
<sequence>MDSFPYREQHPQGPHVVSVSFRGTPPPSVSNTSARSASAGTTRTSHSSYATSSSSATSQTPSHSGSFRLQPRRGNSTILSPSRNSTGGGLLGGFSPGGRKRGAHCLAPTFAASAGIQRRALFPPRSTASSNNNSHSTASSPAAWSPPEEAMAFTVPATSPSPVEHALQCLSLMSPVRTPYSQHQCWKGRASSPFRLYASPSPKTTANAGDSIINSRSKCDSMSSMDCALAATGLLPTSSPRHVPVLVLQKDGQQQHENMVTAPIIPPAVERCSSHMESSYHKREARSHESPIFTTTPPGHHSSLVVPRKANTPETHLSTPRMEDPQETRSSTHLDLRTPSSCIRSLPSPHDTPLPRVKLTPRRTGGMHVSMTASLCLSSKASPSSSGFLDTQRTPDMNSSCSSTAAAFSPLPPPSRSSNCRVTSYFPGPEWCNGMSPPPGKSISHVPPAPSADRQVGSCVRPTVAIRSLLASCGPHPSPSLQAMISADAEAAALDCDGSLTDDDDDDELFVLTDPALLAAERHENREEGRPSQRRRTSIENHDSIESRRSSVASLPTTTAPSFNQASSSTSLLGMAFVRGDSVNSFCNSRCEQKQSNHKMDLFVLSGSFGHTSPEENQKGTEEEEYHLNRVKSESSLNSIGLDLDQSSSDLKLGARPKNGCLRISERDLHTPPIIKDDPAASLPKLCVRANKSEWAYDIPGMEGRPSSVYLSRSDPGDVHRTIANLVMAQEKLSPPIACSR</sequence>
<feature type="compositionally biased region" description="Basic and acidic residues" evidence="1">
    <location>
        <begin position="321"/>
        <end position="336"/>
    </location>
</feature>
<feature type="compositionally biased region" description="Basic and acidic residues" evidence="1">
    <location>
        <begin position="273"/>
        <end position="289"/>
    </location>
</feature>
<comment type="caution">
    <text evidence="2">The sequence shown here is derived from an EMBL/GenBank/DDBJ whole genome shotgun (WGS) entry which is preliminary data.</text>
</comment>
<feature type="compositionally biased region" description="Polar residues" evidence="1">
    <location>
        <begin position="29"/>
        <end position="40"/>
    </location>
</feature>
<dbReference type="EMBL" id="JAGRRH010000024">
    <property type="protein sequence ID" value="KAG7343278.1"/>
    <property type="molecule type" value="Genomic_DNA"/>
</dbReference>
<gene>
    <name evidence="2" type="ORF">IV203_021223</name>
</gene>
<feature type="compositionally biased region" description="Low complexity" evidence="1">
    <location>
        <begin position="126"/>
        <end position="145"/>
    </location>
</feature>
<dbReference type="AlphaFoldDB" id="A0A9K3KI54"/>
<organism evidence="2 3">
    <name type="scientific">Nitzschia inconspicua</name>
    <dbReference type="NCBI Taxonomy" id="303405"/>
    <lineage>
        <taxon>Eukaryota</taxon>
        <taxon>Sar</taxon>
        <taxon>Stramenopiles</taxon>
        <taxon>Ochrophyta</taxon>
        <taxon>Bacillariophyta</taxon>
        <taxon>Bacillariophyceae</taxon>
        <taxon>Bacillariophycidae</taxon>
        <taxon>Bacillariales</taxon>
        <taxon>Bacillariaceae</taxon>
        <taxon>Nitzschia</taxon>
    </lineage>
</organism>
<feature type="compositionally biased region" description="Gly residues" evidence="1">
    <location>
        <begin position="86"/>
        <end position="96"/>
    </location>
</feature>
<feature type="compositionally biased region" description="Polar residues" evidence="1">
    <location>
        <begin position="73"/>
        <end position="85"/>
    </location>
</feature>
<name>A0A9K3KI54_9STRA</name>
<feature type="compositionally biased region" description="Basic and acidic residues" evidence="1">
    <location>
        <begin position="520"/>
        <end position="549"/>
    </location>
</feature>
<feature type="compositionally biased region" description="Basic and acidic residues" evidence="1">
    <location>
        <begin position="1"/>
        <end position="10"/>
    </location>
</feature>
<protein>
    <submittedName>
        <fullName evidence="2">Uncharacterized protein</fullName>
    </submittedName>
</protein>
<reference evidence="2" key="1">
    <citation type="journal article" date="2021" name="Sci. Rep.">
        <title>Diploid genomic architecture of Nitzschia inconspicua, an elite biomass production diatom.</title>
        <authorList>
            <person name="Oliver A."/>
            <person name="Podell S."/>
            <person name="Pinowska A."/>
            <person name="Traller J.C."/>
            <person name="Smith S.R."/>
            <person name="McClure R."/>
            <person name="Beliaev A."/>
            <person name="Bohutskyi P."/>
            <person name="Hill E.A."/>
            <person name="Rabines A."/>
            <person name="Zheng H."/>
            <person name="Allen L.Z."/>
            <person name="Kuo A."/>
            <person name="Grigoriev I.V."/>
            <person name="Allen A.E."/>
            <person name="Hazlebeck D."/>
            <person name="Allen E.E."/>
        </authorList>
    </citation>
    <scope>NUCLEOTIDE SEQUENCE</scope>
    <source>
        <strain evidence="2">Hildebrandi</strain>
    </source>
</reference>
<reference evidence="2" key="2">
    <citation type="submission" date="2021-04" db="EMBL/GenBank/DDBJ databases">
        <authorList>
            <person name="Podell S."/>
        </authorList>
    </citation>
    <scope>NUCLEOTIDE SEQUENCE</scope>
    <source>
        <strain evidence="2">Hildebrandi</strain>
    </source>
</reference>
<keyword evidence="3" id="KW-1185">Reference proteome</keyword>
<dbReference type="Proteomes" id="UP000693970">
    <property type="component" value="Unassembled WGS sequence"/>
</dbReference>
<feature type="region of interest" description="Disordered" evidence="1">
    <location>
        <begin position="123"/>
        <end position="145"/>
    </location>
</feature>
<feature type="region of interest" description="Disordered" evidence="1">
    <location>
        <begin position="1"/>
        <end position="96"/>
    </location>
</feature>